<dbReference type="Pfam" id="PF13193">
    <property type="entry name" value="AMP-binding_C"/>
    <property type="match status" value="1"/>
</dbReference>
<evidence type="ECO:0000313" key="5">
    <source>
        <dbReference type="EMBL" id="NMF99445.1"/>
    </source>
</evidence>
<keyword evidence="2" id="KW-0436">Ligase</keyword>
<evidence type="ECO:0000313" key="6">
    <source>
        <dbReference type="Proteomes" id="UP000634522"/>
    </source>
</evidence>
<keyword evidence="6" id="KW-1185">Reference proteome</keyword>
<dbReference type="Pfam" id="PF00501">
    <property type="entry name" value="AMP-binding"/>
    <property type="match status" value="1"/>
</dbReference>
<evidence type="ECO:0000256" key="2">
    <source>
        <dbReference type="ARBA" id="ARBA00022598"/>
    </source>
</evidence>
<dbReference type="InterPro" id="IPR042099">
    <property type="entry name" value="ANL_N_sf"/>
</dbReference>
<accession>A0ABX1NJX3</accession>
<dbReference type="Gene3D" id="3.40.50.12780">
    <property type="entry name" value="N-terminal domain of ligase-like"/>
    <property type="match status" value="1"/>
</dbReference>
<comment type="similarity">
    <text evidence="1">Belongs to the ATP-dependent AMP-binding enzyme family.</text>
</comment>
<feature type="domain" description="AMP-binding enzyme C-terminal" evidence="4">
    <location>
        <begin position="445"/>
        <end position="520"/>
    </location>
</feature>
<name>A0ABX1NJX3_9RHOO</name>
<evidence type="ECO:0000256" key="1">
    <source>
        <dbReference type="ARBA" id="ARBA00006432"/>
    </source>
</evidence>
<dbReference type="RefSeq" id="WP_169142046.1">
    <property type="nucleotide sequence ID" value="NZ_WTVS01000044.1"/>
</dbReference>
<organism evidence="5 6">
    <name type="scientific">Aromatoleum toluolicum</name>
    <dbReference type="NCBI Taxonomy" id="90060"/>
    <lineage>
        <taxon>Bacteria</taxon>
        <taxon>Pseudomonadati</taxon>
        <taxon>Pseudomonadota</taxon>
        <taxon>Betaproteobacteria</taxon>
        <taxon>Rhodocyclales</taxon>
        <taxon>Rhodocyclaceae</taxon>
        <taxon>Aromatoleum</taxon>
    </lineage>
</organism>
<dbReference type="NCBIfam" id="NF005863">
    <property type="entry name" value="PRK07798.1"/>
    <property type="match status" value="1"/>
</dbReference>
<feature type="domain" description="AMP-dependent synthetase/ligase" evidence="3">
    <location>
        <begin position="15"/>
        <end position="385"/>
    </location>
</feature>
<dbReference type="InterPro" id="IPR020845">
    <property type="entry name" value="AMP-binding_CS"/>
</dbReference>
<evidence type="ECO:0000259" key="4">
    <source>
        <dbReference type="Pfam" id="PF13193"/>
    </source>
</evidence>
<dbReference type="Gene3D" id="3.30.300.30">
    <property type="match status" value="1"/>
</dbReference>
<sequence>MTPRSFSLADLFAITAETVPERDALVIGDRRHSYGQMAQRVERLAAWLHGQGIGPGDVVGLQMYNSAEYLEAFLAACRVRAIPANINYRYVADELRYLYDNAGLKALFYSADLEAAVTEALDAAPELRVKVRTGGGTPALAGATSYDVALTGDPAVLHAVHCRDDDISLLYTGGTTGKPKGVMWPHKDLFFGSLGGGASYVPAEGPIATPEQLPDRIRKAAPMRFMPVAPLMHGAAHWATMVSLFAGHTVVLNDQHHFNAEHILDLIIRERVNGLTIVGDAMALPLLDALNAHPNRWDLSALFVFGNGGAVLSDHIKEGLKAYLPPNVYFSNGMGSSESGQLGLGSKPADGGMIRIAARPDLAVVVDGNRLAAPGEPGILARSGYLPLGYYRDPQKTAQTFVTLDGKRYVLTGDAAKLADDGAIIIYGRGSNCINTGGEKVFPEEVEEVLRMSPDVLDALVVGLPDPRWGQKVVAVVAPRPGLCLDPQQLRALCQQHIANYKIPKDIVLVPEVKRSAAGKANYPWAREVAIGALQ</sequence>
<proteinExistence type="inferred from homology"/>
<comment type="caution">
    <text evidence="5">The sequence shown here is derived from an EMBL/GenBank/DDBJ whole genome shotgun (WGS) entry which is preliminary data.</text>
</comment>
<dbReference type="InterPro" id="IPR045851">
    <property type="entry name" value="AMP-bd_C_sf"/>
</dbReference>
<dbReference type="InterPro" id="IPR025110">
    <property type="entry name" value="AMP-bd_C"/>
</dbReference>
<dbReference type="InterPro" id="IPR000873">
    <property type="entry name" value="AMP-dep_synth/lig_dom"/>
</dbReference>
<dbReference type="PROSITE" id="PS00455">
    <property type="entry name" value="AMP_BINDING"/>
    <property type="match status" value="1"/>
</dbReference>
<protein>
    <submittedName>
        <fullName evidence="5">AMP-binding protein</fullName>
    </submittedName>
</protein>
<dbReference type="PANTHER" id="PTHR43201">
    <property type="entry name" value="ACYL-COA SYNTHETASE"/>
    <property type="match status" value="1"/>
</dbReference>
<dbReference type="Proteomes" id="UP000634522">
    <property type="component" value="Unassembled WGS sequence"/>
</dbReference>
<reference evidence="5 6" key="1">
    <citation type="submission" date="2019-12" db="EMBL/GenBank/DDBJ databases">
        <title>Comparative genomics gives insights into the taxonomy of the Azoarcus-Aromatoleum group and reveals separate origins of nif in the plant-associated Azoarcus and non-plant-associated Aromatoleum sub-groups.</title>
        <authorList>
            <person name="Lafos M."/>
            <person name="Maluk M."/>
            <person name="Batista M."/>
            <person name="Junghare M."/>
            <person name="Carmona M."/>
            <person name="Faoro H."/>
            <person name="Cruz L.M."/>
            <person name="Battistoni F."/>
            <person name="De Souza E."/>
            <person name="Pedrosa F."/>
            <person name="Chen W.-M."/>
            <person name="Poole P.S."/>
            <person name="Dixon R.A."/>
            <person name="James E.K."/>
        </authorList>
    </citation>
    <scope>NUCLEOTIDE SEQUENCE [LARGE SCALE GENOMIC DNA]</scope>
    <source>
        <strain evidence="5 6">T</strain>
    </source>
</reference>
<dbReference type="PANTHER" id="PTHR43201:SF5">
    <property type="entry name" value="MEDIUM-CHAIN ACYL-COA LIGASE ACSF2, MITOCHONDRIAL"/>
    <property type="match status" value="1"/>
</dbReference>
<dbReference type="SUPFAM" id="SSF56801">
    <property type="entry name" value="Acetyl-CoA synthetase-like"/>
    <property type="match status" value="1"/>
</dbReference>
<evidence type="ECO:0000259" key="3">
    <source>
        <dbReference type="Pfam" id="PF00501"/>
    </source>
</evidence>
<gene>
    <name evidence="5" type="ORF">GPA27_18865</name>
</gene>
<dbReference type="EMBL" id="WTVS01000044">
    <property type="protein sequence ID" value="NMF99445.1"/>
    <property type="molecule type" value="Genomic_DNA"/>
</dbReference>